<dbReference type="Pfam" id="PF13419">
    <property type="entry name" value="HAD_2"/>
    <property type="match status" value="1"/>
</dbReference>
<dbReference type="InterPro" id="IPR041492">
    <property type="entry name" value="HAD_2"/>
</dbReference>
<dbReference type="Proteomes" id="UP000030588">
    <property type="component" value="Unassembled WGS sequence"/>
</dbReference>
<dbReference type="SFLD" id="SFLDS00003">
    <property type="entry name" value="Haloacid_Dehalogenase"/>
    <property type="match status" value="1"/>
</dbReference>
<dbReference type="Gene3D" id="1.10.150.240">
    <property type="entry name" value="Putative phosphatase, domain 2"/>
    <property type="match status" value="1"/>
</dbReference>
<dbReference type="InterPro" id="IPR006439">
    <property type="entry name" value="HAD-SF_hydro_IA"/>
</dbReference>
<organism evidence="1 2">
    <name type="scientific">Heyndrickxia ginsengihumi</name>
    <dbReference type="NCBI Taxonomy" id="363870"/>
    <lineage>
        <taxon>Bacteria</taxon>
        <taxon>Bacillati</taxon>
        <taxon>Bacillota</taxon>
        <taxon>Bacilli</taxon>
        <taxon>Bacillales</taxon>
        <taxon>Bacillaceae</taxon>
        <taxon>Heyndrickxia</taxon>
    </lineage>
</organism>
<name>A0A0A6VA58_9BACI</name>
<dbReference type="EMBL" id="JRUN01000032">
    <property type="protein sequence ID" value="KHD85105.1"/>
    <property type="molecule type" value="Genomic_DNA"/>
</dbReference>
<evidence type="ECO:0000313" key="2">
    <source>
        <dbReference type="Proteomes" id="UP000030588"/>
    </source>
</evidence>
<dbReference type="AlphaFoldDB" id="A0A0A6VA58"/>
<dbReference type="CDD" id="cd04305">
    <property type="entry name" value="HAD_Neu5Ac-Pase_like"/>
    <property type="match status" value="1"/>
</dbReference>
<evidence type="ECO:0000313" key="1">
    <source>
        <dbReference type="EMBL" id="KHD85105.1"/>
    </source>
</evidence>
<dbReference type="InterPro" id="IPR023214">
    <property type="entry name" value="HAD_sf"/>
</dbReference>
<dbReference type="SFLD" id="SFLDG01129">
    <property type="entry name" value="C1.5:_HAD__Beta-PGM__Phosphata"/>
    <property type="match status" value="1"/>
</dbReference>
<dbReference type="PANTHER" id="PTHR47478">
    <property type="match status" value="1"/>
</dbReference>
<dbReference type="PANTHER" id="PTHR47478:SF1">
    <property type="entry name" value="PYRIMIDINE 5'-NUCLEOTIDASE YJJG"/>
    <property type="match status" value="1"/>
</dbReference>
<gene>
    <name evidence="1" type="ORF">NG54_11450</name>
</gene>
<dbReference type="OrthoDB" id="9802350at2"/>
<dbReference type="STRING" id="363870.NG54_11450"/>
<dbReference type="NCBIfam" id="TIGR01549">
    <property type="entry name" value="HAD-SF-IA-v1"/>
    <property type="match status" value="1"/>
</dbReference>
<dbReference type="InterPro" id="IPR011951">
    <property type="entry name" value="HAD-SF_hydro_IA_YjjG/PynA"/>
</dbReference>
<keyword evidence="1" id="KW-0378">Hydrolase</keyword>
<dbReference type="SUPFAM" id="SSF56784">
    <property type="entry name" value="HAD-like"/>
    <property type="match status" value="1"/>
</dbReference>
<dbReference type="InterPro" id="IPR052550">
    <property type="entry name" value="Pyrimidine_5'-ntase_YjjG"/>
</dbReference>
<sequence length="237" mass="27017">MKNYRALLFDVDDILLDFGAAEKLALRLLFEDQKLTLTPEIEAHYKIINQGLWRDLEEGKIDRDALGNIRFSLLFKEYGQEVDGTLLEKKYRSFLAEGHELVNGAFSLISDLQHTHDLYVVTNGISSMQHKRLRAAGLHPLFKGIFVSEDTGFQKPQKEFFDYVFARIPNVSVEQVLIIGDSLSSDIKGGQLAGIDTCWFNPELKPNETSILPTYQIQRLDDLYQILNIERKAAASH</sequence>
<protein>
    <submittedName>
        <fullName evidence="1">HAD family hydrolase</fullName>
    </submittedName>
</protein>
<accession>A0A0A6VA58</accession>
<dbReference type="RefSeq" id="WP_035354947.1">
    <property type="nucleotide sequence ID" value="NZ_JRUN01000032.1"/>
</dbReference>
<dbReference type="Gene3D" id="3.40.50.1000">
    <property type="entry name" value="HAD superfamily/HAD-like"/>
    <property type="match status" value="1"/>
</dbReference>
<comment type="caution">
    <text evidence="1">The sequence shown here is derived from an EMBL/GenBank/DDBJ whole genome shotgun (WGS) entry which is preliminary data.</text>
</comment>
<dbReference type="InterPro" id="IPR023198">
    <property type="entry name" value="PGP-like_dom2"/>
</dbReference>
<proteinExistence type="predicted"/>
<dbReference type="SFLD" id="SFLDG01135">
    <property type="entry name" value="C1.5.6:_HAD__Beta-PGM__Phospha"/>
    <property type="match status" value="1"/>
</dbReference>
<dbReference type="InterPro" id="IPR036412">
    <property type="entry name" value="HAD-like_sf"/>
</dbReference>
<dbReference type="GO" id="GO:0008253">
    <property type="term" value="F:5'-nucleotidase activity"/>
    <property type="evidence" value="ECO:0007669"/>
    <property type="project" value="InterPro"/>
</dbReference>
<reference evidence="1 2" key="1">
    <citation type="submission" date="2014-10" db="EMBL/GenBank/DDBJ databases">
        <title>Draft genome of phytase producing Bacillus ginsengihumi strain M2.11.</title>
        <authorList>
            <person name="Toymentseva A."/>
            <person name="Boulygina E.A."/>
            <person name="Kazakov S.V."/>
            <person name="Kayumov I."/>
            <person name="Suleimanova A.D."/>
            <person name="Mardanova A.M."/>
            <person name="Maria S.N."/>
            <person name="Sergey M.Y."/>
            <person name="Sharipova M.R."/>
        </authorList>
    </citation>
    <scope>NUCLEOTIDE SEQUENCE [LARGE SCALE GENOMIC DNA]</scope>
    <source>
        <strain evidence="1 2">M2.11</strain>
    </source>
</reference>
<dbReference type="NCBIfam" id="TIGR02254">
    <property type="entry name" value="YjjG_YfnB"/>
    <property type="match status" value="1"/>
</dbReference>